<feature type="region of interest" description="Disordered" evidence="7">
    <location>
        <begin position="326"/>
        <end position="346"/>
    </location>
</feature>
<dbReference type="GO" id="GO:0005730">
    <property type="term" value="C:nucleolus"/>
    <property type="evidence" value="ECO:0007669"/>
    <property type="project" value="UniProtKB-SubCell"/>
</dbReference>
<dbReference type="GO" id="GO:0034511">
    <property type="term" value="F:U3 snoRNA binding"/>
    <property type="evidence" value="ECO:0007669"/>
    <property type="project" value="TreeGrafter"/>
</dbReference>
<dbReference type="InterPro" id="IPR007034">
    <property type="entry name" value="BMS1_TSR1_C"/>
</dbReference>
<keyword evidence="3" id="KW-0539">Nucleus</keyword>
<comment type="caution">
    <text evidence="9">The sequence shown here is derived from an EMBL/GenBank/DDBJ whole genome shotgun (WGS) entry which is preliminary data.</text>
</comment>
<dbReference type="GO" id="GO:0000479">
    <property type="term" value="P:endonucleolytic cleavage of tricistronic rRNA transcript (SSU-rRNA, 5.8S rRNA, LSU-rRNA)"/>
    <property type="evidence" value="ECO:0007669"/>
    <property type="project" value="TreeGrafter"/>
</dbReference>
<proteinExistence type="inferred from homology"/>
<protein>
    <recommendedName>
        <fullName evidence="6">Pre-rRNA-processing protein TSR1 homolog</fullName>
    </recommendedName>
</protein>
<keyword evidence="10" id="KW-1185">Reference proteome</keyword>
<keyword evidence="2" id="KW-0690">Ribosome biogenesis</keyword>
<feature type="compositionally biased region" description="Acidic residues" evidence="7">
    <location>
        <begin position="404"/>
        <end position="432"/>
    </location>
</feature>
<evidence type="ECO:0000313" key="10">
    <source>
        <dbReference type="Proteomes" id="UP001374579"/>
    </source>
</evidence>
<dbReference type="Pfam" id="PF04950">
    <property type="entry name" value="RIBIOP_C"/>
    <property type="match status" value="1"/>
</dbReference>
<feature type="domain" description="Bms1-type G" evidence="8">
    <location>
        <begin position="88"/>
        <end position="252"/>
    </location>
</feature>
<comment type="function">
    <text evidence="4">Required during maturation of the 40S ribosomal subunit in the nucleolus.</text>
</comment>
<dbReference type="PANTHER" id="PTHR12858">
    <property type="entry name" value="RIBOSOME BIOGENESIS PROTEIN"/>
    <property type="match status" value="1"/>
</dbReference>
<comment type="similarity">
    <text evidence="5">Belongs to the TRAFAC class translation factor GTPase superfamily. Bms1-like GTPase family. TSR1 subfamily.</text>
</comment>
<evidence type="ECO:0000256" key="3">
    <source>
        <dbReference type="ARBA" id="ARBA00023242"/>
    </source>
</evidence>
<evidence type="ECO:0000313" key="9">
    <source>
        <dbReference type="EMBL" id="KAK7102522.1"/>
    </source>
</evidence>
<evidence type="ECO:0000256" key="7">
    <source>
        <dbReference type="SAM" id="MobiDB-lite"/>
    </source>
</evidence>
<dbReference type="InterPro" id="IPR030387">
    <property type="entry name" value="G_Bms1/Tsr1_dom"/>
</dbReference>
<dbReference type="EMBL" id="JBAMIC010000010">
    <property type="protein sequence ID" value="KAK7102522.1"/>
    <property type="molecule type" value="Genomic_DNA"/>
</dbReference>
<evidence type="ECO:0000256" key="5">
    <source>
        <dbReference type="ARBA" id="ARBA00038288"/>
    </source>
</evidence>
<evidence type="ECO:0000256" key="4">
    <source>
        <dbReference type="ARBA" id="ARBA00037087"/>
    </source>
</evidence>
<accession>A0AAN9BBQ8</accession>
<dbReference type="GO" id="GO:0030688">
    <property type="term" value="C:preribosome, small subunit precursor"/>
    <property type="evidence" value="ECO:0007669"/>
    <property type="project" value="TreeGrafter"/>
</dbReference>
<dbReference type="AlphaFoldDB" id="A0AAN9BBQ8"/>
<dbReference type="GO" id="GO:0005525">
    <property type="term" value="F:GTP binding"/>
    <property type="evidence" value="ECO:0007669"/>
    <property type="project" value="TreeGrafter"/>
</dbReference>
<dbReference type="InterPro" id="IPR012948">
    <property type="entry name" value="AARP2CN"/>
</dbReference>
<feature type="compositionally biased region" description="Basic residues" evidence="7">
    <location>
        <begin position="8"/>
        <end position="28"/>
    </location>
</feature>
<reference evidence="9 10" key="1">
    <citation type="submission" date="2024-02" db="EMBL/GenBank/DDBJ databases">
        <title>Chromosome-scale genome assembly of the rough periwinkle Littorina saxatilis.</title>
        <authorList>
            <person name="De Jode A."/>
            <person name="Faria R."/>
            <person name="Formenti G."/>
            <person name="Sims Y."/>
            <person name="Smith T.P."/>
            <person name="Tracey A."/>
            <person name="Wood J.M.D."/>
            <person name="Zagrodzka Z.B."/>
            <person name="Johannesson K."/>
            <person name="Butlin R.K."/>
            <person name="Leder E.H."/>
        </authorList>
    </citation>
    <scope>NUCLEOTIDE SEQUENCE [LARGE SCALE GENOMIC DNA]</scope>
    <source>
        <strain evidence="9">Snail1</strain>
        <tissue evidence="9">Muscle</tissue>
    </source>
</reference>
<evidence type="ECO:0000256" key="2">
    <source>
        <dbReference type="ARBA" id="ARBA00022517"/>
    </source>
</evidence>
<dbReference type="SMART" id="SM01362">
    <property type="entry name" value="DUF663"/>
    <property type="match status" value="1"/>
</dbReference>
<name>A0AAN9BBQ8_9CAEN</name>
<dbReference type="Pfam" id="PF08142">
    <property type="entry name" value="AARP2CN"/>
    <property type="match status" value="1"/>
</dbReference>
<dbReference type="PANTHER" id="PTHR12858:SF1">
    <property type="entry name" value="PRE-RRNA-PROCESSING PROTEIN TSR1 HOMOLOG"/>
    <property type="match status" value="1"/>
</dbReference>
<dbReference type="Proteomes" id="UP001374579">
    <property type="component" value="Unassembled WGS sequence"/>
</dbReference>
<comment type="subcellular location">
    <subcellularLocation>
        <location evidence="1">Nucleus</location>
        <location evidence="1">Nucleolus</location>
    </subcellularLocation>
</comment>
<sequence>MAQETQAKHRPGALKQQNKSHKHGRHRTKGELDREFHGRVNESAKSMTKKFKAAEKRTVRRNQANQVRKQKRDAILEKKRQRGGQRTPPHFVVVVGLSGSADCSAVVEALSKTISNTDGGVVTTNEQGIVHASIARFRQRVAFYIPPAENLRSVLDAAKVADSLLFVTSPEHVIDEPGDFCLKCLMSQGVMSAVYVCQGLNDLPPKKAADARKTMLKELDRRFSVPENKIHSLDSEQDAMLVLRKLTEGKVKPVHFREVRPHIIAESISFEAESAEAEKGTLKVSGYLRGTDLSADRLLHIVGWGTYQMAQVDSATDPHPLVLQKQRAGKASSMETEEEVRVLAKPDPEKQLSLVCEAEVDPMQDEQTWPTAEELAEADASAQKEKKKKQKGVSDYQASWMFDSDFEEDEDDEDEDDEDKGEEMEAESDEDSWASCSEGDDSQSVTMTETDIGDTKYDAHFDLEAEQKLLKQRKEEREHIMFPDEVETPFDVPARERFARYRGLESFRTSPWDKDEDLPAEYQRIYRLGDIRRLKKNILKSELTNSVTMGQYITLHIKGVPKAFMECYTPGSPLVLFGLLPCEQLMSVVHFVVKRDANCRDPIKGKTRLTFQVGFRRFSACPVFSSHNKGDKHKMERFLHHEDMCVASVYAPVTFGPCPVLVFKTDSMGEEELVAAGSLLSTDPDRIVLKRLILSGDMFKMHSKKSTVRFMFFNREDIEWFKKIELRTKWRRRGRILEPVGTHGHMKCHFNGQARSQDVVMMYLYKRAYPKWTYQPEQPTQIAQVTDEEERGQAYEMFD</sequence>
<dbReference type="GO" id="GO:0000462">
    <property type="term" value="P:maturation of SSU-rRNA from tricistronic rRNA transcript (SSU-rRNA, 5.8S rRNA, LSU-rRNA)"/>
    <property type="evidence" value="ECO:0007669"/>
    <property type="project" value="TreeGrafter"/>
</dbReference>
<gene>
    <name evidence="9" type="ORF">V1264_020727</name>
</gene>
<evidence type="ECO:0000256" key="6">
    <source>
        <dbReference type="ARBA" id="ARBA00040070"/>
    </source>
</evidence>
<dbReference type="InterPro" id="IPR039761">
    <property type="entry name" value="Bms1/Tsr1"/>
</dbReference>
<dbReference type="SMART" id="SM00785">
    <property type="entry name" value="AARP2CN"/>
    <property type="match status" value="1"/>
</dbReference>
<dbReference type="PROSITE" id="PS51714">
    <property type="entry name" value="G_BMS1"/>
    <property type="match status" value="1"/>
</dbReference>
<evidence type="ECO:0000259" key="8">
    <source>
        <dbReference type="PROSITE" id="PS51714"/>
    </source>
</evidence>
<feature type="region of interest" description="Disordered" evidence="7">
    <location>
        <begin position="1"/>
        <end position="72"/>
    </location>
</feature>
<feature type="compositionally biased region" description="Basic and acidic residues" evidence="7">
    <location>
        <begin position="29"/>
        <end position="42"/>
    </location>
</feature>
<evidence type="ECO:0000256" key="1">
    <source>
        <dbReference type="ARBA" id="ARBA00004604"/>
    </source>
</evidence>
<feature type="region of interest" description="Disordered" evidence="7">
    <location>
        <begin position="362"/>
        <end position="446"/>
    </location>
</feature>
<dbReference type="GO" id="GO:0003924">
    <property type="term" value="F:GTPase activity"/>
    <property type="evidence" value="ECO:0007669"/>
    <property type="project" value="TreeGrafter"/>
</dbReference>
<organism evidence="9 10">
    <name type="scientific">Littorina saxatilis</name>
    <dbReference type="NCBI Taxonomy" id="31220"/>
    <lineage>
        <taxon>Eukaryota</taxon>
        <taxon>Metazoa</taxon>
        <taxon>Spiralia</taxon>
        <taxon>Lophotrochozoa</taxon>
        <taxon>Mollusca</taxon>
        <taxon>Gastropoda</taxon>
        <taxon>Caenogastropoda</taxon>
        <taxon>Littorinimorpha</taxon>
        <taxon>Littorinoidea</taxon>
        <taxon>Littorinidae</taxon>
        <taxon>Littorina</taxon>
    </lineage>
</organism>
<dbReference type="Pfam" id="PF22298">
    <property type="entry name" value="Tsr1_G-like"/>
    <property type="match status" value="1"/>
</dbReference>